<reference evidence="3" key="2">
    <citation type="journal article" date="2014" name="ISME J.">
        <title>Microbial stratification in low pH oxic and suboxic macroscopic growths along an acid mine drainage.</title>
        <authorList>
            <person name="Mendez-Garcia C."/>
            <person name="Mesa V."/>
            <person name="Sprenger R.R."/>
            <person name="Richter M."/>
            <person name="Diez M.S."/>
            <person name="Solano J."/>
            <person name="Bargiela R."/>
            <person name="Golyshina O.V."/>
            <person name="Manteca A."/>
            <person name="Ramos J.L."/>
            <person name="Gallego J.R."/>
            <person name="Llorente I."/>
            <person name="Martins Dos Santos V.A."/>
            <person name="Jensen O.N."/>
            <person name="Pelaez A.I."/>
            <person name="Sanchez J."/>
            <person name="Ferrer M."/>
        </authorList>
    </citation>
    <scope>NUCLEOTIDE SEQUENCE</scope>
</reference>
<dbReference type="AlphaFoldDB" id="T1D6Y1"/>
<dbReference type="InterPro" id="IPR011249">
    <property type="entry name" value="Metalloenz_LuxS/M16"/>
</dbReference>
<evidence type="ECO:0000259" key="2">
    <source>
        <dbReference type="Pfam" id="PF05193"/>
    </source>
</evidence>
<dbReference type="InterPro" id="IPR050361">
    <property type="entry name" value="MPP/UQCRC_Complex"/>
</dbReference>
<evidence type="ECO:0000259" key="1">
    <source>
        <dbReference type="Pfam" id="PF00675"/>
    </source>
</evidence>
<dbReference type="PANTHER" id="PTHR11851:SF224">
    <property type="entry name" value="PROCESSING PROTEASE"/>
    <property type="match status" value="1"/>
</dbReference>
<organism evidence="3">
    <name type="scientific">mine drainage metagenome</name>
    <dbReference type="NCBI Taxonomy" id="410659"/>
    <lineage>
        <taxon>unclassified sequences</taxon>
        <taxon>metagenomes</taxon>
        <taxon>ecological metagenomes</taxon>
    </lineage>
</organism>
<proteinExistence type="predicted"/>
<gene>
    <name evidence="3" type="ORF">B1B_01208</name>
</gene>
<dbReference type="Pfam" id="PF05193">
    <property type="entry name" value="Peptidase_M16_C"/>
    <property type="match status" value="1"/>
</dbReference>
<evidence type="ECO:0000313" key="3">
    <source>
        <dbReference type="EMBL" id="EQD77194.1"/>
    </source>
</evidence>
<reference evidence="3" key="1">
    <citation type="submission" date="2013-08" db="EMBL/GenBank/DDBJ databases">
        <authorList>
            <person name="Mendez C."/>
            <person name="Richter M."/>
            <person name="Ferrer M."/>
            <person name="Sanchez J."/>
        </authorList>
    </citation>
    <scope>NUCLEOTIDE SEQUENCE</scope>
</reference>
<dbReference type="EMBL" id="AUZY01000850">
    <property type="protein sequence ID" value="EQD77194.1"/>
    <property type="molecule type" value="Genomic_DNA"/>
</dbReference>
<dbReference type="PANTHER" id="PTHR11851">
    <property type="entry name" value="METALLOPROTEASE"/>
    <property type="match status" value="1"/>
</dbReference>
<dbReference type="SUPFAM" id="SSF63411">
    <property type="entry name" value="LuxS/MPP-like metallohydrolase"/>
    <property type="match status" value="2"/>
</dbReference>
<sequence length="456" mass="49756">MMEPARPRIARRLPDFIRSDLAAGIDVALLPRPDAPVMALTLLWQGGALTDPSGLGGAAALAAELLAKGTVASDAVTLASRIEALGVELNTWAGRESLGLSLTGPGRVFSQLWPIVREILWTPRFDRREFQKTRQRAIESIRAAKDGDPRSLLPHYADAWIYGTAHPCGHPVMGDEGSLAAIPHLLLRETWVRHQSGARTLVSVVGDFDPRVVADELRSLLVESDARVRSVPKAPVLATAPPPARGILIDRPGASQGYFWIGGLGTDRAHVDWVGLELVHAALGGRFNSLINRRLRVERGLTYGAHSGYTLPGFRGLSYLTSYSPTETTGAAIEASLEVLDEAHEKGFPEADIDAARRYLKGQESFRYETSGQLARWLGTLLLYGQDVEEWEQYPGRLDAFTTSRVRQILNEVFPAARDCQLVVIGDAERLLPRLAGLGEWVRYPIEAPGFGPSEG</sequence>
<name>T1D6Y1_9ZZZZ</name>
<feature type="domain" description="Peptidase M16 C-terminal" evidence="2">
    <location>
        <begin position="189"/>
        <end position="359"/>
    </location>
</feature>
<feature type="domain" description="Peptidase M16 N-terminal" evidence="1">
    <location>
        <begin position="28"/>
        <end position="152"/>
    </location>
</feature>
<dbReference type="Pfam" id="PF00675">
    <property type="entry name" value="Peptidase_M16"/>
    <property type="match status" value="1"/>
</dbReference>
<comment type="caution">
    <text evidence="3">The sequence shown here is derived from an EMBL/GenBank/DDBJ whole genome shotgun (WGS) entry which is preliminary data.</text>
</comment>
<dbReference type="Gene3D" id="3.30.830.10">
    <property type="entry name" value="Metalloenzyme, LuxS/M16 peptidase-like"/>
    <property type="match status" value="2"/>
</dbReference>
<protein>
    <submittedName>
        <fullName evidence="3">Peptidase M16 domain-containing protein</fullName>
    </submittedName>
</protein>
<accession>T1D6Y1</accession>
<dbReference type="GO" id="GO:0046872">
    <property type="term" value="F:metal ion binding"/>
    <property type="evidence" value="ECO:0007669"/>
    <property type="project" value="InterPro"/>
</dbReference>
<dbReference type="InterPro" id="IPR007863">
    <property type="entry name" value="Peptidase_M16_C"/>
</dbReference>
<dbReference type="InterPro" id="IPR011765">
    <property type="entry name" value="Pept_M16_N"/>
</dbReference>